<proteinExistence type="predicted"/>
<dbReference type="AlphaFoldDB" id="A0A9D4C9X4"/>
<comment type="caution">
    <text evidence="1">The sequence shown here is derived from an EMBL/GenBank/DDBJ whole genome shotgun (WGS) entry which is preliminary data.</text>
</comment>
<keyword evidence="2" id="KW-1185">Reference proteome</keyword>
<sequence length="67" mass="7663">MKKRGCVIEKIDCELQPKEMNHTVVVSVVKKRKVVLAVMLFAAERFLGIRPRYPDASEVCITTINIF</sequence>
<reference evidence="1" key="1">
    <citation type="journal article" date="2019" name="bioRxiv">
        <title>The Genome of the Zebra Mussel, Dreissena polymorpha: A Resource for Invasive Species Research.</title>
        <authorList>
            <person name="McCartney M.A."/>
            <person name="Auch B."/>
            <person name="Kono T."/>
            <person name="Mallez S."/>
            <person name="Zhang Y."/>
            <person name="Obille A."/>
            <person name="Becker A."/>
            <person name="Abrahante J.E."/>
            <person name="Garbe J."/>
            <person name="Badalamenti J.P."/>
            <person name="Herman A."/>
            <person name="Mangelson H."/>
            <person name="Liachko I."/>
            <person name="Sullivan S."/>
            <person name="Sone E.D."/>
            <person name="Koren S."/>
            <person name="Silverstein K.A.T."/>
            <person name="Beckman K.B."/>
            <person name="Gohl D.M."/>
        </authorList>
    </citation>
    <scope>NUCLEOTIDE SEQUENCE</scope>
    <source>
        <strain evidence="1">Duluth1</strain>
        <tissue evidence="1">Whole animal</tissue>
    </source>
</reference>
<dbReference type="EMBL" id="JAIWYP010000013">
    <property type="protein sequence ID" value="KAH3719685.1"/>
    <property type="molecule type" value="Genomic_DNA"/>
</dbReference>
<accession>A0A9D4C9X4</accession>
<dbReference type="Proteomes" id="UP000828390">
    <property type="component" value="Unassembled WGS sequence"/>
</dbReference>
<protein>
    <submittedName>
        <fullName evidence="1">Uncharacterized protein</fullName>
    </submittedName>
</protein>
<organism evidence="1 2">
    <name type="scientific">Dreissena polymorpha</name>
    <name type="common">Zebra mussel</name>
    <name type="synonym">Mytilus polymorpha</name>
    <dbReference type="NCBI Taxonomy" id="45954"/>
    <lineage>
        <taxon>Eukaryota</taxon>
        <taxon>Metazoa</taxon>
        <taxon>Spiralia</taxon>
        <taxon>Lophotrochozoa</taxon>
        <taxon>Mollusca</taxon>
        <taxon>Bivalvia</taxon>
        <taxon>Autobranchia</taxon>
        <taxon>Heteroconchia</taxon>
        <taxon>Euheterodonta</taxon>
        <taxon>Imparidentia</taxon>
        <taxon>Neoheterodontei</taxon>
        <taxon>Myida</taxon>
        <taxon>Dreissenoidea</taxon>
        <taxon>Dreissenidae</taxon>
        <taxon>Dreissena</taxon>
    </lineage>
</organism>
<evidence type="ECO:0000313" key="1">
    <source>
        <dbReference type="EMBL" id="KAH3719685.1"/>
    </source>
</evidence>
<name>A0A9D4C9X4_DREPO</name>
<reference evidence="1" key="2">
    <citation type="submission" date="2020-11" db="EMBL/GenBank/DDBJ databases">
        <authorList>
            <person name="McCartney M.A."/>
            <person name="Auch B."/>
            <person name="Kono T."/>
            <person name="Mallez S."/>
            <person name="Becker A."/>
            <person name="Gohl D.M."/>
            <person name="Silverstein K.A.T."/>
            <person name="Koren S."/>
            <person name="Bechman K.B."/>
            <person name="Herman A."/>
            <person name="Abrahante J.E."/>
            <person name="Garbe J."/>
        </authorList>
    </citation>
    <scope>NUCLEOTIDE SEQUENCE</scope>
    <source>
        <strain evidence="1">Duluth1</strain>
        <tissue evidence="1">Whole animal</tissue>
    </source>
</reference>
<evidence type="ECO:0000313" key="2">
    <source>
        <dbReference type="Proteomes" id="UP000828390"/>
    </source>
</evidence>
<gene>
    <name evidence="1" type="ORF">DPMN_062549</name>
</gene>